<dbReference type="GO" id="GO:0005886">
    <property type="term" value="C:plasma membrane"/>
    <property type="evidence" value="ECO:0007669"/>
    <property type="project" value="UniProtKB-SubCell"/>
</dbReference>
<evidence type="ECO:0000256" key="14">
    <source>
        <dbReference type="ARBA" id="ARBA00026104"/>
    </source>
</evidence>
<evidence type="ECO:0000256" key="1">
    <source>
        <dbReference type="ARBA" id="ARBA00001913"/>
    </source>
</evidence>
<evidence type="ECO:0000256" key="15">
    <source>
        <dbReference type="SAM" id="Phobius"/>
    </source>
</evidence>
<dbReference type="Gene3D" id="3.40.50.1820">
    <property type="entry name" value="alpha/beta hydrolase"/>
    <property type="match status" value="1"/>
</dbReference>
<dbReference type="AlphaFoldDB" id="A0A0L7QW72"/>
<dbReference type="GO" id="GO:0019369">
    <property type="term" value="P:arachidonate metabolic process"/>
    <property type="evidence" value="ECO:0007669"/>
    <property type="project" value="TreeGrafter"/>
</dbReference>
<gene>
    <name evidence="17" type="ORF">WH47_02512</name>
</gene>
<feature type="transmembrane region" description="Helical" evidence="15">
    <location>
        <begin position="135"/>
        <end position="160"/>
    </location>
</feature>
<dbReference type="GO" id="GO:0046340">
    <property type="term" value="P:diacylglycerol catabolic process"/>
    <property type="evidence" value="ECO:0007669"/>
    <property type="project" value="TreeGrafter"/>
</dbReference>
<dbReference type="PANTHER" id="PTHR45792">
    <property type="entry name" value="DIACYLGLYCEROL LIPASE HOMOLOG-RELATED"/>
    <property type="match status" value="1"/>
</dbReference>
<dbReference type="OrthoDB" id="438440at2759"/>
<comment type="catalytic activity">
    <reaction evidence="13">
        <text>a 1,2-diacyl-sn-glycerol + H2O = a 2-acylglycerol + a fatty acid + H(+)</text>
        <dbReference type="Rhea" id="RHEA:33275"/>
        <dbReference type="ChEBI" id="CHEBI:15377"/>
        <dbReference type="ChEBI" id="CHEBI:15378"/>
        <dbReference type="ChEBI" id="CHEBI:17389"/>
        <dbReference type="ChEBI" id="CHEBI:17815"/>
        <dbReference type="ChEBI" id="CHEBI:28868"/>
        <dbReference type="EC" id="3.1.1.116"/>
    </reaction>
    <physiologicalReaction direction="left-to-right" evidence="13">
        <dbReference type="Rhea" id="RHEA:33276"/>
    </physiologicalReaction>
</comment>
<feature type="transmembrane region" description="Helical" evidence="15">
    <location>
        <begin position="26"/>
        <end position="45"/>
    </location>
</feature>
<keyword evidence="18" id="KW-1185">Reference proteome</keyword>
<evidence type="ECO:0000256" key="8">
    <source>
        <dbReference type="ARBA" id="ARBA00022837"/>
    </source>
</evidence>
<dbReference type="InterPro" id="IPR002921">
    <property type="entry name" value="Fungal_lipase-type"/>
</dbReference>
<dbReference type="PANTHER" id="PTHR45792:SF2">
    <property type="entry name" value="DIACYLGLYCEROL LIPASE-BETA"/>
    <property type="match status" value="1"/>
</dbReference>
<dbReference type="Proteomes" id="UP000053825">
    <property type="component" value="Unassembled WGS sequence"/>
</dbReference>
<evidence type="ECO:0000256" key="3">
    <source>
        <dbReference type="ARBA" id="ARBA00022475"/>
    </source>
</evidence>
<evidence type="ECO:0000256" key="13">
    <source>
        <dbReference type="ARBA" id="ARBA00024531"/>
    </source>
</evidence>
<feature type="transmembrane region" description="Helical" evidence="15">
    <location>
        <begin position="484"/>
        <end position="503"/>
    </location>
</feature>
<keyword evidence="9" id="KW-0442">Lipid degradation</keyword>
<evidence type="ECO:0000259" key="16">
    <source>
        <dbReference type="Pfam" id="PF01764"/>
    </source>
</evidence>
<keyword evidence="4" id="KW-0597">Phosphoprotein</keyword>
<dbReference type="GO" id="GO:0004806">
    <property type="term" value="F:triacylglycerol lipase activity"/>
    <property type="evidence" value="ECO:0007669"/>
    <property type="project" value="TreeGrafter"/>
</dbReference>
<proteinExistence type="predicted"/>
<evidence type="ECO:0000313" key="18">
    <source>
        <dbReference type="Proteomes" id="UP000053825"/>
    </source>
</evidence>
<evidence type="ECO:0000313" key="17">
    <source>
        <dbReference type="EMBL" id="KOC62809.1"/>
    </source>
</evidence>
<evidence type="ECO:0000256" key="6">
    <source>
        <dbReference type="ARBA" id="ARBA00022723"/>
    </source>
</evidence>
<evidence type="ECO:0000256" key="2">
    <source>
        <dbReference type="ARBA" id="ARBA00004651"/>
    </source>
</evidence>
<organism evidence="17 18">
    <name type="scientific">Habropoda laboriosa</name>
    <dbReference type="NCBI Taxonomy" id="597456"/>
    <lineage>
        <taxon>Eukaryota</taxon>
        <taxon>Metazoa</taxon>
        <taxon>Ecdysozoa</taxon>
        <taxon>Arthropoda</taxon>
        <taxon>Hexapoda</taxon>
        <taxon>Insecta</taxon>
        <taxon>Pterygota</taxon>
        <taxon>Neoptera</taxon>
        <taxon>Endopterygota</taxon>
        <taxon>Hymenoptera</taxon>
        <taxon>Apocrita</taxon>
        <taxon>Aculeata</taxon>
        <taxon>Apoidea</taxon>
        <taxon>Anthophila</taxon>
        <taxon>Apidae</taxon>
        <taxon>Habropoda</taxon>
    </lineage>
</organism>
<protein>
    <recommendedName>
        <fullName evidence="14">sn-1-specific diacylglycerol lipase</fullName>
        <ecNumber evidence="14">3.1.1.116</ecNumber>
    </recommendedName>
</protein>
<evidence type="ECO:0000256" key="11">
    <source>
        <dbReference type="ARBA" id="ARBA00023098"/>
    </source>
</evidence>
<dbReference type="InterPro" id="IPR029058">
    <property type="entry name" value="AB_hydrolase_fold"/>
</dbReference>
<evidence type="ECO:0000256" key="5">
    <source>
        <dbReference type="ARBA" id="ARBA00022692"/>
    </source>
</evidence>
<keyword evidence="5 15" id="KW-0812">Transmembrane</keyword>
<evidence type="ECO:0000256" key="9">
    <source>
        <dbReference type="ARBA" id="ARBA00022963"/>
    </source>
</evidence>
<comment type="subcellular location">
    <subcellularLocation>
        <location evidence="2">Cell membrane</location>
        <topology evidence="2">Multi-pass membrane protein</topology>
    </subcellularLocation>
</comment>
<dbReference type="InterPro" id="IPR052214">
    <property type="entry name" value="DAG_Lipase-Related"/>
</dbReference>
<evidence type="ECO:0000256" key="12">
    <source>
        <dbReference type="ARBA" id="ARBA00023136"/>
    </source>
</evidence>
<keyword evidence="8" id="KW-0106">Calcium</keyword>
<feature type="transmembrane region" description="Helical" evidence="15">
    <location>
        <begin position="57"/>
        <end position="79"/>
    </location>
</feature>
<dbReference type="EMBL" id="KQ414716">
    <property type="protein sequence ID" value="KOC62809.1"/>
    <property type="molecule type" value="Genomic_DNA"/>
</dbReference>
<dbReference type="SUPFAM" id="SSF53474">
    <property type="entry name" value="alpha/beta-Hydrolases"/>
    <property type="match status" value="1"/>
</dbReference>
<accession>A0A0L7QW72</accession>
<sequence>MPAIKLFGRKWLAATDDLVYPGLFEIFIRAVWLILITTACIRYYAYTWRCQLGGELVRVYLIGELVFLVTSILFILIIARQSAKGTIMEARDRKYVEPLLTIKILLLLPEIAWNVLGCLWMFGPNVECGYEHYTVTVVQALVFFDWILIGLTIFGLALIFDPLGSLGDKQLESTAEHGKISSIWFRRFRFLWWMRKDESANEIFQHAAGLLSALFRGTDLVPSDVMAGCILLRIRQKRETHELRLLNLLIRPVYTPSLLSALFRGTDLVPSDVMAGCILLRIRQKRETHELRLLNLLIRPVYTPNASIIFKDTPSWMSLENAVHYMKLSIACYGWLFVLYQHMCTGCCHIMQNLTCCACFRRKRISISGDNCCYCYLAGVKYLSDISTDNILFASFKNHLCEIPFCVINDQETNNIVIVIRGSLSLRDLLTDIAADSEVFPCDDLPPGSQAHRGMITAAKSILKQLDDNQILERAFSTYTQHNLVITGHSLGAGIGILLALLLRPRYPNLKVYAFATPGGLLSREAAKVTEEFVLTIGVGDDLVMRLSVDSTENLRTSLLLTLRACRLPKYRVVLNGLGYILFGIPERDLSKTWTNCNVITTATGESPLLNERDINRIEENKIYEQDITKRRFSRVKLYVGGKILHIVKCKPERSEEKSNKKQNVKEKKYEMRWAQPEEFTELMVVPRMLLDHLPENIEKALSTLLEQQNKIPYHFDP</sequence>
<dbReference type="EC" id="3.1.1.116" evidence="14"/>
<feature type="transmembrane region" description="Helical" evidence="15">
    <location>
        <begin position="100"/>
        <end position="123"/>
    </location>
</feature>
<dbReference type="Pfam" id="PF01764">
    <property type="entry name" value="Lipase_3"/>
    <property type="match status" value="1"/>
</dbReference>
<evidence type="ECO:0000256" key="4">
    <source>
        <dbReference type="ARBA" id="ARBA00022553"/>
    </source>
</evidence>
<dbReference type="GO" id="GO:0005737">
    <property type="term" value="C:cytoplasm"/>
    <property type="evidence" value="ECO:0007669"/>
    <property type="project" value="TreeGrafter"/>
</dbReference>
<evidence type="ECO:0000256" key="10">
    <source>
        <dbReference type="ARBA" id="ARBA00022989"/>
    </source>
</evidence>
<comment type="cofactor">
    <cofactor evidence="1">
        <name>Ca(2+)</name>
        <dbReference type="ChEBI" id="CHEBI:29108"/>
    </cofactor>
</comment>
<name>A0A0L7QW72_9HYME</name>
<evidence type="ECO:0000256" key="7">
    <source>
        <dbReference type="ARBA" id="ARBA00022801"/>
    </source>
</evidence>
<dbReference type="GO" id="GO:0022008">
    <property type="term" value="P:neurogenesis"/>
    <property type="evidence" value="ECO:0007669"/>
    <property type="project" value="TreeGrafter"/>
</dbReference>
<keyword evidence="3" id="KW-1003">Cell membrane</keyword>
<keyword evidence="6" id="KW-0479">Metal-binding</keyword>
<keyword evidence="10 15" id="KW-1133">Transmembrane helix</keyword>
<reference evidence="17 18" key="1">
    <citation type="submission" date="2015-07" db="EMBL/GenBank/DDBJ databases">
        <title>The genome of Habropoda laboriosa.</title>
        <authorList>
            <person name="Pan H."/>
            <person name="Kapheim K."/>
        </authorList>
    </citation>
    <scope>NUCLEOTIDE SEQUENCE [LARGE SCALE GENOMIC DNA]</scope>
    <source>
        <strain evidence="17">0110345459</strain>
    </source>
</reference>
<keyword evidence="11" id="KW-0443">Lipid metabolism</keyword>
<dbReference type="GO" id="GO:0046872">
    <property type="term" value="F:metal ion binding"/>
    <property type="evidence" value="ECO:0007669"/>
    <property type="project" value="UniProtKB-KW"/>
</dbReference>
<feature type="domain" description="Fungal lipase-type" evidence="16">
    <location>
        <begin position="417"/>
        <end position="549"/>
    </location>
</feature>
<keyword evidence="12 15" id="KW-0472">Membrane</keyword>
<keyword evidence="7" id="KW-0378">Hydrolase</keyword>